<dbReference type="InterPro" id="IPR014225">
    <property type="entry name" value="Spore_II_D_firmicutes"/>
</dbReference>
<dbReference type="InterPro" id="IPR013693">
    <property type="entry name" value="SpoIID/LytB_N"/>
</dbReference>
<gene>
    <name evidence="2" type="primary">spoIID</name>
    <name evidence="2" type="ORF">ACJEBI_08380</name>
</gene>
<dbReference type="InterPro" id="IPR051922">
    <property type="entry name" value="Bact_Sporulation_Assoc"/>
</dbReference>
<keyword evidence="3" id="KW-1185">Reference proteome</keyword>
<dbReference type="NCBIfam" id="TIGR02669">
    <property type="entry name" value="SpoIID_LytB"/>
    <property type="match status" value="1"/>
</dbReference>
<evidence type="ECO:0000313" key="3">
    <source>
        <dbReference type="Proteomes" id="UP001623041"/>
    </source>
</evidence>
<dbReference type="NCBIfam" id="TIGR02870">
    <property type="entry name" value="spore_II_D"/>
    <property type="match status" value="1"/>
</dbReference>
<accession>A0ABW8RDE7</accession>
<organism evidence="2 3">
    <name type="scientific">Bacillus salipaludis</name>
    <dbReference type="NCBI Taxonomy" id="2547811"/>
    <lineage>
        <taxon>Bacteria</taxon>
        <taxon>Bacillati</taxon>
        <taxon>Bacillota</taxon>
        <taxon>Bacilli</taxon>
        <taxon>Bacillales</taxon>
        <taxon>Bacillaceae</taxon>
        <taxon>Bacillus</taxon>
    </lineage>
</organism>
<feature type="domain" description="Sporulation stage II protein D amidase enhancer LytB N-terminal" evidence="1">
    <location>
        <begin position="75"/>
        <end position="176"/>
    </location>
</feature>
<comment type="caution">
    <text evidence="2">The sequence shown here is derived from an EMBL/GenBank/DDBJ whole genome shotgun (WGS) entry which is preliminary data.</text>
</comment>
<name>A0ABW8RDE7_9BACI</name>
<protein>
    <submittedName>
        <fullName evidence="2">Stage II sporulation protein D</fullName>
    </submittedName>
</protein>
<dbReference type="InterPro" id="IPR013486">
    <property type="entry name" value="SpoIID/LytB"/>
</dbReference>
<evidence type="ECO:0000259" key="1">
    <source>
        <dbReference type="Pfam" id="PF08486"/>
    </source>
</evidence>
<dbReference type="PANTHER" id="PTHR30032:SF4">
    <property type="entry name" value="AMIDASE ENHANCER"/>
    <property type="match status" value="1"/>
</dbReference>
<dbReference type="RefSeq" id="WP_406580143.1">
    <property type="nucleotide sequence ID" value="NZ_JBJHQH010000005.1"/>
</dbReference>
<proteinExistence type="predicted"/>
<reference evidence="2 3" key="1">
    <citation type="submission" date="2024-11" db="EMBL/GenBank/DDBJ databases">
        <authorList>
            <person name="Lucas J.A."/>
        </authorList>
    </citation>
    <scope>NUCLEOTIDE SEQUENCE [LARGE SCALE GENOMIC DNA]</scope>
    <source>
        <strain evidence="2 3">Z 5.4</strain>
    </source>
</reference>
<dbReference type="Pfam" id="PF08486">
    <property type="entry name" value="SpoIID"/>
    <property type="match status" value="1"/>
</dbReference>
<dbReference type="EMBL" id="JBJHQH010000005">
    <property type="protein sequence ID" value="MFK9091495.1"/>
    <property type="molecule type" value="Genomic_DNA"/>
</dbReference>
<sequence>MKKIKPLIVLASLLIALTLIIPAVLVLPFSGERHASGKLGEDLTKKGGSQAKEAKATSTKADAAVEVAVFRSAKSKIENVQLEDYLVGVVAAEMNADFKEEALKAQALAARTYIVNRLISKDTMGVPKGAQVTDTQVHQVYKNDDELRKQWGADYNWKRKKILDAVRATGGQILTFEGKPIDALFFSTGNGYTENSEDYWGGSFPYLRSVSSPWDKKSPKFSNQKVLTVKEFEAKLGVKIGTGSTIGKIVERTTGKRVGKVDFSGKVLTGRDIREKLDLKSSDFVWERKGDNIVITTKGFGHGVGMSQYGANGMAEEGSDYQEIVKHYYQGVEITSAEPMLATITAQK</sequence>
<dbReference type="PANTHER" id="PTHR30032">
    <property type="entry name" value="N-ACETYLMURAMOYL-L-ALANINE AMIDASE-RELATED"/>
    <property type="match status" value="1"/>
</dbReference>
<evidence type="ECO:0000313" key="2">
    <source>
        <dbReference type="EMBL" id="MFK9091495.1"/>
    </source>
</evidence>
<dbReference type="Proteomes" id="UP001623041">
    <property type="component" value="Unassembled WGS sequence"/>
</dbReference>